<dbReference type="Gene3D" id="3.10.50.40">
    <property type="match status" value="1"/>
</dbReference>
<keyword evidence="7" id="KW-0143">Chaperone</keyword>
<evidence type="ECO:0000256" key="1">
    <source>
        <dbReference type="ARBA" id="ARBA00004382"/>
    </source>
</evidence>
<evidence type="ECO:0000313" key="15">
    <source>
        <dbReference type="Proteomes" id="UP000243096"/>
    </source>
</evidence>
<gene>
    <name evidence="14" type="ORF">B0O95_10752</name>
</gene>
<dbReference type="InterPro" id="IPR046357">
    <property type="entry name" value="PPIase_dom_sf"/>
</dbReference>
<evidence type="ECO:0000256" key="12">
    <source>
        <dbReference type="PROSITE-ProRule" id="PRU00278"/>
    </source>
</evidence>
<sequence>MLDFFRNHKRLMMFLLVILIVPGLGFVGVQGFRNFFDDSADVASVAGRKITRAEYEGAMREQLDRARQVLGASFDAKAIDTPEMRRAILDSLVQQRVLAKATEDLHLSASDQAVLRAEQSIPAIASLRKPDGTYDVDQYKQLLAMQGMTPESFDERVRYQLASRQLPDGIQASAFAPKALAQQLASLSEQSREVQGLALHATDYAGKVQPSDVQLKQYYDAHHDAFATPERATVEYLTLSADALAQRAQPSKADLKKYYDDNATKFKTPGEVRASHILIAVAASASKAERDKARQKAESILTQVTAHPEQFAKLAQQNSDDPGSKDKGGDLGFFGPGMMVKPFSDAAFKLKKDQVSGIVQSDFGYHIIKVTDIKPEQIKPFDEVKVTIATELKTEQATKAYAEQADAFTNVVYEQANSLKPAADKFKLTIQTATLTREGNPALPPTSPLNNPKLLAAVFADDSVKAKHNTPAIDVGNNTLVSARVVDYQPASIQPYDAVAAQVRQKVVAQLSADKAREQGEAKLAEVRKSASTAGFSAVTKVTRADTQGVPPQAVAAIFKVDPQKLPAYVGVDLGDAGYAIYRVNAVNMPSSIDPQRLSGAQLQIGQVLGDVEWTSYVDALRARSRVKLYGTPAAANQ</sequence>
<protein>
    <recommendedName>
        <fullName evidence="10">Periplasmic chaperone PpiD</fullName>
    </recommendedName>
    <alternativeName>
        <fullName evidence="11">Periplasmic folding chaperone</fullName>
    </alternativeName>
</protein>
<keyword evidence="6" id="KW-0472">Membrane</keyword>
<evidence type="ECO:0000256" key="7">
    <source>
        <dbReference type="ARBA" id="ARBA00023186"/>
    </source>
</evidence>
<dbReference type="PROSITE" id="PS50198">
    <property type="entry name" value="PPIC_PPIASE_2"/>
    <property type="match status" value="1"/>
</dbReference>
<evidence type="ECO:0000256" key="9">
    <source>
        <dbReference type="ARBA" id="ARBA00038408"/>
    </source>
</evidence>
<keyword evidence="5" id="KW-1133">Transmembrane helix</keyword>
<dbReference type="InterPro" id="IPR000297">
    <property type="entry name" value="PPIase_PpiC"/>
</dbReference>
<dbReference type="PANTHER" id="PTHR47529">
    <property type="entry name" value="PEPTIDYL-PROLYL CIS-TRANS ISOMERASE D"/>
    <property type="match status" value="1"/>
</dbReference>
<evidence type="ECO:0000256" key="5">
    <source>
        <dbReference type="ARBA" id="ARBA00022989"/>
    </source>
</evidence>
<evidence type="ECO:0000256" key="8">
    <source>
        <dbReference type="ARBA" id="ARBA00023235"/>
    </source>
</evidence>
<dbReference type="AlphaFoldDB" id="A0A2P5K9Z0"/>
<evidence type="ECO:0000259" key="13">
    <source>
        <dbReference type="PROSITE" id="PS50198"/>
    </source>
</evidence>
<comment type="subcellular location">
    <subcellularLocation>
        <location evidence="1">Cell inner membrane</location>
        <topology evidence="1">Single-pass type II membrane protein</topology>
        <orientation evidence="1">Periplasmic side</orientation>
    </subcellularLocation>
</comment>
<dbReference type="Pfam" id="PF13616">
    <property type="entry name" value="Rotamase_3"/>
    <property type="match status" value="1"/>
</dbReference>
<dbReference type="SUPFAM" id="SSF109998">
    <property type="entry name" value="Triger factor/SurA peptide-binding domain-like"/>
    <property type="match status" value="1"/>
</dbReference>
<keyword evidence="8 12" id="KW-0413">Isomerase</keyword>
<organism evidence="14 15">
    <name type="scientific">Mycetohabitans endofungorum</name>
    <dbReference type="NCBI Taxonomy" id="417203"/>
    <lineage>
        <taxon>Bacteria</taxon>
        <taxon>Pseudomonadati</taxon>
        <taxon>Pseudomonadota</taxon>
        <taxon>Betaproteobacteria</taxon>
        <taxon>Burkholderiales</taxon>
        <taxon>Burkholderiaceae</taxon>
        <taxon>Mycetohabitans</taxon>
    </lineage>
</organism>
<keyword evidence="3" id="KW-0997">Cell inner membrane</keyword>
<evidence type="ECO:0000256" key="4">
    <source>
        <dbReference type="ARBA" id="ARBA00022692"/>
    </source>
</evidence>
<keyword evidence="4" id="KW-0812">Transmembrane</keyword>
<comment type="caution">
    <text evidence="14">The sequence shown here is derived from an EMBL/GenBank/DDBJ whole genome shotgun (WGS) entry which is preliminary data.</text>
</comment>
<evidence type="ECO:0000256" key="11">
    <source>
        <dbReference type="ARBA" id="ARBA00042775"/>
    </source>
</evidence>
<evidence type="ECO:0000313" key="14">
    <source>
        <dbReference type="EMBL" id="PPB83536.1"/>
    </source>
</evidence>
<dbReference type="EMBL" id="PRDW01000007">
    <property type="protein sequence ID" value="PPB83536.1"/>
    <property type="molecule type" value="Genomic_DNA"/>
</dbReference>
<dbReference type="Gene3D" id="1.10.4030.10">
    <property type="entry name" value="Porin chaperone SurA, peptide-binding domain"/>
    <property type="match status" value="1"/>
</dbReference>
<keyword evidence="2" id="KW-1003">Cell membrane</keyword>
<dbReference type="GO" id="GO:0005886">
    <property type="term" value="C:plasma membrane"/>
    <property type="evidence" value="ECO:0007669"/>
    <property type="project" value="UniProtKB-SubCell"/>
</dbReference>
<dbReference type="Pfam" id="PF13624">
    <property type="entry name" value="SurA_N_3"/>
    <property type="match status" value="1"/>
</dbReference>
<dbReference type="PROSITE" id="PS01096">
    <property type="entry name" value="PPIC_PPIASE_1"/>
    <property type="match status" value="1"/>
</dbReference>
<evidence type="ECO:0000256" key="3">
    <source>
        <dbReference type="ARBA" id="ARBA00022519"/>
    </source>
</evidence>
<comment type="similarity">
    <text evidence="9">Belongs to the PpiD chaperone family.</text>
</comment>
<dbReference type="SUPFAM" id="SSF54534">
    <property type="entry name" value="FKBP-like"/>
    <property type="match status" value="1"/>
</dbReference>
<dbReference type="InterPro" id="IPR027304">
    <property type="entry name" value="Trigger_fact/SurA_dom_sf"/>
</dbReference>
<accession>A0A2P5K9Z0</accession>
<dbReference type="GO" id="GO:0003755">
    <property type="term" value="F:peptidyl-prolyl cis-trans isomerase activity"/>
    <property type="evidence" value="ECO:0007669"/>
    <property type="project" value="UniProtKB-KW"/>
</dbReference>
<proteinExistence type="inferred from homology"/>
<evidence type="ECO:0000256" key="6">
    <source>
        <dbReference type="ARBA" id="ARBA00023136"/>
    </source>
</evidence>
<evidence type="ECO:0000256" key="10">
    <source>
        <dbReference type="ARBA" id="ARBA00040743"/>
    </source>
</evidence>
<dbReference type="InterPro" id="IPR023058">
    <property type="entry name" value="PPIase_PpiC_CS"/>
</dbReference>
<dbReference type="InterPro" id="IPR052029">
    <property type="entry name" value="PpiD_chaperone"/>
</dbReference>
<keyword evidence="15" id="KW-1185">Reference proteome</keyword>
<dbReference type="Proteomes" id="UP000243096">
    <property type="component" value="Unassembled WGS sequence"/>
</dbReference>
<dbReference type="OrthoDB" id="9812372at2"/>
<reference evidence="14 15" key="1">
    <citation type="submission" date="2018-01" db="EMBL/GenBank/DDBJ databases">
        <title>Genomic Encyclopedia of Type Strains, Phase III (KMG-III): the genomes of soil and plant-associated and newly described type strains.</title>
        <authorList>
            <person name="Whitman W."/>
        </authorList>
    </citation>
    <scope>NUCLEOTIDE SEQUENCE [LARGE SCALE GENOMIC DNA]</scope>
    <source>
        <strain evidence="14 15">HKI456</strain>
    </source>
</reference>
<name>A0A2P5K9Z0_9BURK</name>
<evidence type="ECO:0000256" key="2">
    <source>
        <dbReference type="ARBA" id="ARBA00022475"/>
    </source>
</evidence>
<dbReference type="PANTHER" id="PTHR47529:SF1">
    <property type="entry name" value="PERIPLASMIC CHAPERONE PPID"/>
    <property type="match status" value="1"/>
</dbReference>
<keyword evidence="12" id="KW-0697">Rotamase</keyword>
<feature type="domain" description="PpiC" evidence="13">
    <location>
        <begin position="269"/>
        <end position="372"/>
    </location>
</feature>
<dbReference type="RefSeq" id="WP_104077521.1">
    <property type="nucleotide sequence ID" value="NZ_CP062178.1"/>
</dbReference>